<comment type="caution">
    <text evidence="2">The sequence shown here is derived from an EMBL/GenBank/DDBJ whole genome shotgun (WGS) entry which is preliminary data.</text>
</comment>
<evidence type="ECO:0000313" key="3">
    <source>
        <dbReference type="Proteomes" id="UP000282674"/>
    </source>
</evidence>
<keyword evidence="2" id="KW-0808">Transferase</keyword>
<sequence length="337" mass="38243">MTWLDLYHQARSRPGSAAAGYYNHNIRLEAESGPVIVRIPIHGADVMDLRLWREEDVLTAIAPFVRHAPRVLHVSPDPAFQIHGFLHGDVLNDVAPRGVPVPSHVPDDVVELFVQLTAVPREKLPAIPDDWPADGDSAAFARRLTVLTQWVHDTYKDDYAPLFDRFGIPEAPLTAMDGPWSRLTPRPSVCVHADVHRKNMIVDRDATEFLDWELALWGDPVYDLAVHLHKMSYRPDEEETLVGHWLKRMPSEHTRGWEHDLAAYRDHERVKSAIVDTVRYSQTFIADGPYPYPPPQMVDMMAAKLNAARRPWNLPSDVTASEISAAFTWWAETRPAS</sequence>
<proteinExistence type="predicted"/>
<evidence type="ECO:0000259" key="1">
    <source>
        <dbReference type="Pfam" id="PF01636"/>
    </source>
</evidence>
<dbReference type="InterPro" id="IPR011009">
    <property type="entry name" value="Kinase-like_dom_sf"/>
</dbReference>
<dbReference type="InterPro" id="IPR002575">
    <property type="entry name" value="Aminoglycoside_PTrfase"/>
</dbReference>
<feature type="domain" description="Aminoglycoside phosphotransferase" evidence="1">
    <location>
        <begin position="18"/>
        <end position="241"/>
    </location>
</feature>
<dbReference type="EMBL" id="RFFG01000004">
    <property type="protein sequence ID" value="RMI47211.1"/>
    <property type="molecule type" value="Genomic_DNA"/>
</dbReference>
<dbReference type="Pfam" id="PF01636">
    <property type="entry name" value="APH"/>
    <property type="match status" value="1"/>
</dbReference>
<accession>A0A3M2MCI6</accession>
<protein>
    <submittedName>
        <fullName evidence="2">Aminoglycoside phosphotransferase family protein</fullName>
    </submittedName>
</protein>
<organism evidence="2 3">
    <name type="scientific">Actinomadura harenae</name>
    <dbReference type="NCBI Taxonomy" id="2483351"/>
    <lineage>
        <taxon>Bacteria</taxon>
        <taxon>Bacillati</taxon>
        <taxon>Actinomycetota</taxon>
        <taxon>Actinomycetes</taxon>
        <taxon>Streptosporangiales</taxon>
        <taxon>Thermomonosporaceae</taxon>
        <taxon>Actinomadura</taxon>
    </lineage>
</organism>
<dbReference type="PANTHER" id="PTHR40086:SF1">
    <property type="entry name" value="CELL CYCLE REGULATOR CCRZ"/>
    <property type="match status" value="1"/>
</dbReference>
<dbReference type="Gene3D" id="3.90.1200.10">
    <property type="match status" value="1"/>
</dbReference>
<dbReference type="OrthoDB" id="3454210at2"/>
<dbReference type="SUPFAM" id="SSF56112">
    <property type="entry name" value="Protein kinase-like (PK-like)"/>
    <property type="match status" value="1"/>
</dbReference>
<dbReference type="InterPro" id="IPR052077">
    <property type="entry name" value="CcrZ_PhaseVar_Mediator"/>
</dbReference>
<dbReference type="GO" id="GO:0016740">
    <property type="term" value="F:transferase activity"/>
    <property type="evidence" value="ECO:0007669"/>
    <property type="project" value="UniProtKB-KW"/>
</dbReference>
<name>A0A3M2MCI6_9ACTN</name>
<reference evidence="2 3" key="1">
    <citation type="submission" date="2018-10" db="EMBL/GenBank/DDBJ databases">
        <title>Isolation from soil.</title>
        <authorList>
            <person name="Hu J."/>
        </authorList>
    </citation>
    <scope>NUCLEOTIDE SEQUENCE [LARGE SCALE GENOMIC DNA]</scope>
    <source>
        <strain evidence="2 3">NEAU-Ht49</strain>
    </source>
</reference>
<dbReference type="RefSeq" id="WP_122192778.1">
    <property type="nucleotide sequence ID" value="NZ_JBHSKC010000008.1"/>
</dbReference>
<dbReference type="PANTHER" id="PTHR40086">
    <property type="entry name" value="PHOSPHOTRANSFERASE YTMP-RELATED"/>
    <property type="match status" value="1"/>
</dbReference>
<keyword evidence="3" id="KW-1185">Reference proteome</keyword>
<gene>
    <name evidence="2" type="ORF">EBO15_03220</name>
</gene>
<dbReference type="Proteomes" id="UP000282674">
    <property type="component" value="Unassembled WGS sequence"/>
</dbReference>
<evidence type="ECO:0000313" key="2">
    <source>
        <dbReference type="EMBL" id="RMI47211.1"/>
    </source>
</evidence>
<dbReference type="AlphaFoldDB" id="A0A3M2MCI6"/>